<evidence type="ECO:0000313" key="12">
    <source>
        <dbReference type="EMBL" id="APW40036.1"/>
    </source>
</evidence>
<evidence type="ECO:0000256" key="7">
    <source>
        <dbReference type="ARBA" id="ARBA00022833"/>
    </source>
</evidence>
<feature type="binding site" evidence="10">
    <location>
        <begin position="118"/>
        <end position="120"/>
    </location>
    <ligand>
        <name>substrate</name>
    </ligand>
</feature>
<dbReference type="NCBIfam" id="NF010546">
    <property type="entry name" value="PRK13936.1"/>
    <property type="match status" value="1"/>
</dbReference>
<feature type="binding site" evidence="10">
    <location>
        <position position="123"/>
    </location>
    <ligand>
        <name>substrate</name>
    </ligand>
</feature>
<evidence type="ECO:0000256" key="9">
    <source>
        <dbReference type="ARBA" id="ARBA00023277"/>
    </source>
</evidence>
<dbReference type="PANTHER" id="PTHR30390">
    <property type="entry name" value="SEDOHEPTULOSE 7-PHOSPHATE ISOMERASE / DNAA INITIATOR-ASSOCIATING FACTOR FOR REPLICATION INITIATION"/>
    <property type="match status" value="1"/>
</dbReference>
<dbReference type="Pfam" id="PF13580">
    <property type="entry name" value="SIS_2"/>
    <property type="match status" value="1"/>
</dbReference>
<feature type="binding site" evidence="10">
    <location>
        <position position="173"/>
    </location>
    <ligand>
        <name>Zn(2+)</name>
        <dbReference type="ChEBI" id="CHEBI:29105"/>
    </ligand>
</feature>
<accession>A0A1P8K220</accession>
<organism evidence="12 13">
    <name type="scientific">Rhodoferax koreensis</name>
    <dbReference type="NCBI Taxonomy" id="1842727"/>
    <lineage>
        <taxon>Bacteria</taxon>
        <taxon>Pseudomonadati</taxon>
        <taxon>Pseudomonadota</taxon>
        <taxon>Betaproteobacteria</taxon>
        <taxon>Burkholderiales</taxon>
        <taxon>Comamonadaceae</taxon>
        <taxon>Rhodoferax</taxon>
    </lineage>
</organism>
<dbReference type="OrthoDB" id="9810929at2"/>
<dbReference type="EC" id="5.3.1.28" evidence="10"/>
<reference evidence="12 13" key="1">
    <citation type="submission" date="2017-01" db="EMBL/GenBank/DDBJ databases">
        <authorList>
            <person name="Mah S.A."/>
            <person name="Swanson W.J."/>
            <person name="Moy G.W."/>
            <person name="Vacquier V.D."/>
        </authorList>
    </citation>
    <scope>NUCLEOTIDE SEQUENCE [LARGE SCALE GENOMIC DNA]</scope>
    <source>
        <strain evidence="12 13">DCY110</strain>
    </source>
</reference>
<comment type="subunit">
    <text evidence="10">Homotetramer.</text>
</comment>
<comment type="cofactor">
    <cofactor evidence="10">
        <name>Zn(2+)</name>
        <dbReference type="ChEBI" id="CHEBI:29105"/>
    </cofactor>
    <text evidence="10">Binds 1 zinc ion per subunit.</text>
</comment>
<keyword evidence="6 10" id="KW-0479">Metal-binding</keyword>
<evidence type="ECO:0000256" key="6">
    <source>
        <dbReference type="ARBA" id="ARBA00022723"/>
    </source>
</evidence>
<keyword evidence="5 10" id="KW-0963">Cytoplasm</keyword>
<dbReference type="GO" id="GO:0005737">
    <property type="term" value="C:cytoplasm"/>
    <property type="evidence" value="ECO:0007669"/>
    <property type="project" value="UniProtKB-SubCell"/>
</dbReference>
<dbReference type="UniPathway" id="UPA00041">
    <property type="reaction ID" value="UER00436"/>
</dbReference>
<dbReference type="InterPro" id="IPR046348">
    <property type="entry name" value="SIS_dom_sf"/>
</dbReference>
<dbReference type="InterPro" id="IPR035461">
    <property type="entry name" value="GmhA/DiaA"/>
</dbReference>
<protein>
    <recommendedName>
        <fullName evidence="10">Phosphoheptose isomerase</fullName>
        <ecNumber evidence="10">5.3.1.28</ecNumber>
    </recommendedName>
    <alternativeName>
        <fullName evidence="10">Sedoheptulose 7-phosphate isomerase</fullName>
    </alternativeName>
</protein>
<evidence type="ECO:0000256" key="3">
    <source>
        <dbReference type="ARBA" id="ARBA00004496"/>
    </source>
</evidence>
<name>A0A1P8K220_9BURK</name>
<dbReference type="InterPro" id="IPR004515">
    <property type="entry name" value="Phosphoheptose_Isoase"/>
</dbReference>
<keyword evidence="8 10" id="KW-0413">Isomerase</keyword>
<comment type="function">
    <text evidence="2 10">Catalyzes the isomerization of sedoheptulose 7-phosphate in D-glycero-D-manno-heptose 7-phosphate.</text>
</comment>
<dbReference type="GO" id="GO:0008968">
    <property type="term" value="F:D-sedoheptulose 7-phosphate isomerase activity"/>
    <property type="evidence" value="ECO:0007669"/>
    <property type="project" value="UniProtKB-UniRule"/>
</dbReference>
<feature type="domain" description="SIS" evidence="11">
    <location>
        <begin position="35"/>
        <end position="197"/>
    </location>
</feature>
<evidence type="ECO:0000256" key="8">
    <source>
        <dbReference type="ARBA" id="ARBA00023235"/>
    </source>
</evidence>
<comment type="pathway">
    <text evidence="10">Carbohydrate biosynthesis; D-glycero-D-manno-heptose 7-phosphate biosynthesis; D-glycero-alpha-D-manno-heptose 7-phosphate and D-glycero-beta-D-manno-heptose 7-phosphate from sedoheptulose 7-phosphate: step 1/1.</text>
</comment>
<dbReference type="Proteomes" id="UP000186609">
    <property type="component" value="Chromosome"/>
</dbReference>
<dbReference type="KEGG" id="rhy:RD110_24880"/>
<dbReference type="GO" id="GO:2001061">
    <property type="term" value="P:D-glycero-D-manno-heptose 7-phosphate biosynthetic process"/>
    <property type="evidence" value="ECO:0007669"/>
    <property type="project" value="UniProtKB-UniPathway"/>
</dbReference>
<dbReference type="RefSeq" id="WP_076203193.1">
    <property type="nucleotide sequence ID" value="NZ_CP019236.1"/>
</dbReference>
<dbReference type="SUPFAM" id="SSF53697">
    <property type="entry name" value="SIS domain"/>
    <property type="match status" value="1"/>
</dbReference>
<evidence type="ECO:0000256" key="4">
    <source>
        <dbReference type="ARBA" id="ARBA00009894"/>
    </source>
</evidence>
<dbReference type="CDD" id="cd05006">
    <property type="entry name" value="SIS_GmhA"/>
    <property type="match status" value="1"/>
</dbReference>
<evidence type="ECO:0000256" key="10">
    <source>
        <dbReference type="HAMAP-Rule" id="MF_00067"/>
    </source>
</evidence>
<dbReference type="GO" id="GO:0005975">
    <property type="term" value="P:carbohydrate metabolic process"/>
    <property type="evidence" value="ECO:0007669"/>
    <property type="project" value="UniProtKB-UniRule"/>
</dbReference>
<feature type="binding site" evidence="10">
    <location>
        <position position="173"/>
    </location>
    <ligand>
        <name>substrate</name>
    </ligand>
</feature>
<feature type="binding site" evidence="10">
    <location>
        <position position="63"/>
    </location>
    <ligand>
        <name>substrate</name>
    </ligand>
</feature>
<feature type="binding site" evidence="10">
    <location>
        <position position="63"/>
    </location>
    <ligand>
        <name>Zn(2+)</name>
        <dbReference type="ChEBI" id="CHEBI:29105"/>
    </ligand>
</feature>
<comment type="miscellaneous">
    <text evidence="10">The reaction produces a racemic mixture of D-glycero-alpha-D-manno-heptose 7-phosphate and D-glycero-beta-D-manno-heptose 7-phosphate.</text>
</comment>
<dbReference type="GO" id="GO:0097367">
    <property type="term" value="F:carbohydrate derivative binding"/>
    <property type="evidence" value="ECO:0007669"/>
    <property type="project" value="InterPro"/>
</dbReference>
<dbReference type="HAMAP" id="MF_00067">
    <property type="entry name" value="GmhA"/>
    <property type="match status" value="1"/>
</dbReference>
<dbReference type="STRING" id="1842727.RD110_24880"/>
<comment type="catalytic activity">
    <reaction evidence="1 10">
        <text>2 D-sedoheptulose 7-phosphate = D-glycero-alpha-D-manno-heptose 7-phosphate + D-glycero-beta-D-manno-heptose 7-phosphate</text>
        <dbReference type="Rhea" id="RHEA:27489"/>
        <dbReference type="ChEBI" id="CHEBI:57483"/>
        <dbReference type="ChEBI" id="CHEBI:60203"/>
        <dbReference type="ChEBI" id="CHEBI:60204"/>
        <dbReference type="EC" id="5.3.1.28"/>
    </reaction>
</comment>
<dbReference type="InterPro" id="IPR050099">
    <property type="entry name" value="SIS_GmhA/DiaA_subfam"/>
</dbReference>
<evidence type="ECO:0000259" key="11">
    <source>
        <dbReference type="PROSITE" id="PS51464"/>
    </source>
</evidence>
<dbReference type="EMBL" id="CP019236">
    <property type="protein sequence ID" value="APW40036.1"/>
    <property type="molecule type" value="Genomic_DNA"/>
</dbReference>
<gene>
    <name evidence="10" type="primary">gmhA</name>
    <name evidence="12" type="ORF">RD110_24880</name>
</gene>
<evidence type="ECO:0000313" key="13">
    <source>
        <dbReference type="Proteomes" id="UP000186609"/>
    </source>
</evidence>
<dbReference type="InterPro" id="IPR001347">
    <property type="entry name" value="SIS_dom"/>
</dbReference>
<keyword evidence="9 10" id="KW-0119">Carbohydrate metabolism</keyword>
<keyword evidence="7 10" id="KW-0862">Zinc</keyword>
<evidence type="ECO:0000256" key="2">
    <source>
        <dbReference type="ARBA" id="ARBA00003172"/>
    </source>
</evidence>
<dbReference type="PANTHER" id="PTHR30390:SF6">
    <property type="entry name" value="DNAA INITIATOR-ASSOCIATING PROTEIN DIAA"/>
    <property type="match status" value="1"/>
</dbReference>
<feature type="binding site" evidence="10">
    <location>
        <position position="59"/>
    </location>
    <ligand>
        <name>Zn(2+)</name>
        <dbReference type="ChEBI" id="CHEBI:29105"/>
    </ligand>
</feature>
<dbReference type="GO" id="GO:0008270">
    <property type="term" value="F:zinc ion binding"/>
    <property type="evidence" value="ECO:0007669"/>
    <property type="project" value="UniProtKB-UniRule"/>
</dbReference>
<keyword evidence="13" id="KW-1185">Reference proteome</keyword>
<feature type="binding site" evidence="10">
    <location>
        <position position="181"/>
    </location>
    <ligand>
        <name>Zn(2+)</name>
        <dbReference type="ChEBI" id="CHEBI:29105"/>
    </ligand>
</feature>
<evidence type="ECO:0000256" key="5">
    <source>
        <dbReference type="ARBA" id="ARBA00022490"/>
    </source>
</evidence>
<feature type="binding site" evidence="10">
    <location>
        <begin position="92"/>
        <end position="93"/>
    </location>
    <ligand>
        <name>substrate</name>
    </ligand>
</feature>
<dbReference type="Gene3D" id="3.40.50.10490">
    <property type="entry name" value="Glucose-6-phosphate isomerase like protein, domain 1"/>
    <property type="match status" value="1"/>
</dbReference>
<dbReference type="AlphaFoldDB" id="A0A1P8K220"/>
<evidence type="ECO:0000256" key="1">
    <source>
        <dbReference type="ARBA" id="ARBA00000348"/>
    </source>
</evidence>
<proteinExistence type="inferred from homology"/>
<comment type="subcellular location">
    <subcellularLocation>
        <location evidence="3 10">Cytoplasm</location>
    </subcellularLocation>
</comment>
<comment type="similarity">
    <text evidence="4 10">Belongs to the SIS family. GmhA subfamily.</text>
</comment>
<sequence length="199" mass="20945">MIEQRIQQHFIDSADLKYQAAQPLSKPIAAGVQAMLACVTSGGKVLACGNGGSAADAQHFAAEFVGRFERERPELGAIALTTDSSIITAIGNDYDFNVIFSKQVRALGLPGDVLLAISTSGNSANVLAAVEAAHQREMTVVALTGKGGGKMGAALRETDVHICVPHDRTARIQEVHLLVLHCLCDGVDSQLLGEQEVPT</sequence>
<feature type="binding site" evidence="10">
    <location>
        <begin position="50"/>
        <end position="52"/>
    </location>
    <ligand>
        <name>substrate</name>
    </ligand>
</feature>
<dbReference type="PROSITE" id="PS51464">
    <property type="entry name" value="SIS"/>
    <property type="match status" value="1"/>
</dbReference>